<evidence type="ECO:0000259" key="2">
    <source>
        <dbReference type="Pfam" id="PF12146"/>
    </source>
</evidence>
<sequence>MRDFRWPPPPDGGPRTYGPGPTAPRSGRPALPDPETELVTTPHGVRLERLVTGEGDAATVFAHGLGTGISTTRPLGSAVAGRKIFFQFRGHGRSDAPDGEWSYADLARDLRAIADLGGATRALGVSLGAGALCRVLWESPERFERVVFVLPAVLDEPRPDVTRRRLTELLAAIRSGDAATVAEAVAVEVPPAVRNTPAGWAYLRQRVDQLTRDGLGAGLAGLATQVAVRQRADLAAVTAPALVIACAGDDLHPVPVAEQLAAALPAATLHVYDKPGLLWSNRADVRERISNFLN</sequence>
<dbReference type="PANTHER" id="PTHR43433">
    <property type="entry name" value="HYDROLASE, ALPHA/BETA FOLD FAMILY PROTEIN"/>
    <property type="match status" value="1"/>
</dbReference>
<evidence type="ECO:0000256" key="1">
    <source>
        <dbReference type="SAM" id="MobiDB-lite"/>
    </source>
</evidence>
<keyword evidence="4" id="KW-1185">Reference proteome</keyword>
<feature type="compositionally biased region" description="Pro residues" evidence="1">
    <location>
        <begin position="1"/>
        <end position="12"/>
    </location>
</feature>
<gene>
    <name evidence="3" type="ORF">H4W31_002359</name>
</gene>
<reference evidence="3" key="1">
    <citation type="submission" date="2020-10" db="EMBL/GenBank/DDBJ databases">
        <title>Sequencing the genomes of 1000 actinobacteria strains.</title>
        <authorList>
            <person name="Klenk H.-P."/>
        </authorList>
    </citation>
    <scope>NUCLEOTIDE SEQUENCE</scope>
    <source>
        <strain evidence="3">DSM 46832</strain>
    </source>
</reference>
<dbReference type="InterPro" id="IPR029058">
    <property type="entry name" value="AB_hydrolase_fold"/>
</dbReference>
<accession>A0A927R6C4</accession>
<feature type="region of interest" description="Disordered" evidence="1">
    <location>
        <begin position="1"/>
        <end position="38"/>
    </location>
</feature>
<dbReference type="EMBL" id="JADBEB010000001">
    <property type="protein sequence ID" value="MBE1486721.1"/>
    <property type="molecule type" value="Genomic_DNA"/>
</dbReference>
<evidence type="ECO:0000313" key="3">
    <source>
        <dbReference type="EMBL" id="MBE1486721.1"/>
    </source>
</evidence>
<dbReference type="RefSeq" id="WP_192766698.1">
    <property type="nucleotide sequence ID" value="NZ_JADBEB010000001.1"/>
</dbReference>
<dbReference type="PANTHER" id="PTHR43433:SF5">
    <property type="entry name" value="AB HYDROLASE-1 DOMAIN-CONTAINING PROTEIN"/>
    <property type="match status" value="1"/>
</dbReference>
<dbReference type="SUPFAM" id="SSF53474">
    <property type="entry name" value="alpha/beta-Hydrolases"/>
    <property type="match status" value="1"/>
</dbReference>
<proteinExistence type="predicted"/>
<dbReference type="Gene3D" id="3.40.50.1820">
    <property type="entry name" value="alpha/beta hydrolase"/>
    <property type="match status" value="1"/>
</dbReference>
<name>A0A927R6C4_9ACTN</name>
<feature type="domain" description="Serine aminopeptidase S33" evidence="2">
    <location>
        <begin position="56"/>
        <end position="273"/>
    </location>
</feature>
<dbReference type="InterPro" id="IPR022742">
    <property type="entry name" value="Hydrolase_4"/>
</dbReference>
<evidence type="ECO:0000313" key="4">
    <source>
        <dbReference type="Proteomes" id="UP000649753"/>
    </source>
</evidence>
<dbReference type="InterPro" id="IPR050471">
    <property type="entry name" value="AB_hydrolase"/>
</dbReference>
<dbReference type="Pfam" id="PF12146">
    <property type="entry name" value="Hydrolase_4"/>
    <property type="match status" value="1"/>
</dbReference>
<dbReference type="AlphaFoldDB" id="A0A927R6C4"/>
<comment type="caution">
    <text evidence="3">The sequence shown here is derived from an EMBL/GenBank/DDBJ whole genome shotgun (WGS) entry which is preliminary data.</text>
</comment>
<dbReference type="Proteomes" id="UP000649753">
    <property type="component" value="Unassembled WGS sequence"/>
</dbReference>
<organism evidence="3 4">
    <name type="scientific">Plantactinospora soyae</name>
    <dbReference type="NCBI Taxonomy" id="1544732"/>
    <lineage>
        <taxon>Bacteria</taxon>
        <taxon>Bacillati</taxon>
        <taxon>Actinomycetota</taxon>
        <taxon>Actinomycetes</taxon>
        <taxon>Micromonosporales</taxon>
        <taxon>Micromonosporaceae</taxon>
        <taxon>Plantactinospora</taxon>
    </lineage>
</organism>
<protein>
    <submittedName>
        <fullName evidence="3">Pimeloyl-ACP methyl ester carboxylesterase</fullName>
    </submittedName>
</protein>